<dbReference type="InterPro" id="IPR006944">
    <property type="entry name" value="Phage/GTA_portal"/>
</dbReference>
<accession>A0A6M3IK73</accession>
<protein>
    <submittedName>
        <fullName evidence="1">Putative portal protein</fullName>
    </submittedName>
</protein>
<dbReference type="AlphaFoldDB" id="A0A6M3IK73"/>
<proteinExistence type="predicted"/>
<evidence type="ECO:0000313" key="1">
    <source>
        <dbReference type="EMBL" id="QJA57745.1"/>
    </source>
</evidence>
<dbReference type="EMBL" id="MT141290">
    <property type="protein sequence ID" value="QJA57745.1"/>
    <property type="molecule type" value="Genomic_DNA"/>
</dbReference>
<dbReference type="Pfam" id="PF04860">
    <property type="entry name" value="Phage_portal"/>
    <property type="match status" value="1"/>
</dbReference>
<gene>
    <name evidence="1" type="ORF">MM415B01568_0004</name>
</gene>
<organism evidence="1">
    <name type="scientific">viral metagenome</name>
    <dbReference type="NCBI Taxonomy" id="1070528"/>
    <lineage>
        <taxon>unclassified sequences</taxon>
        <taxon>metagenomes</taxon>
        <taxon>organismal metagenomes</taxon>
    </lineage>
</organism>
<name>A0A6M3IK73_9ZZZZ</name>
<sequence>MIKKKATIFNQTARPSSMLAKMIHEVMFGDGKDPKFEGEIPTLHNTIIRKSLCKTSKGMVNETFTSAEYLTPPYDEDQILIAARENIWFHKATKVKVEDAFRLGFTLNPKDEMDEALKVEQRKKIQVDLSNVNSNRESLEDVICRCGEDFSIFGRAAIEVPRVDGKMSDPLEIRHLAVYRLQPHSKCFNSGDDAIPLFKYVVPGRDPKYFKLFGAEGDYNAKTGLKANDNTEEEDIANEIIYITNYHPKMSPYFGISIVVPLWSAVVGFAESRLYQLYYFLKQGTVKSVSLISGPLTPEQQNYVKDWMEAETVGESNISLVINSPEPDSKLDYKPMQDSPTEASFLKFGEMTREEILAGTGVPPERIGLPSKGALGGNLMEGMAKVYIQTVITPLQRPFEEVINKLLFTEGGIESAIGWEIEFNTLDVVDKQLVLQTAIEGLRAKGITIGEFVKQLGLETEFETEEDANERLIGTGYQPANAAPVNIGTGQVLSQVEDTMAKIQKLVNKK</sequence>
<reference evidence="1" key="1">
    <citation type="submission" date="2020-03" db="EMBL/GenBank/DDBJ databases">
        <title>The deep terrestrial virosphere.</title>
        <authorList>
            <person name="Holmfeldt K."/>
            <person name="Nilsson E."/>
            <person name="Simone D."/>
            <person name="Lopez-Fernandez M."/>
            <person name="Wu X."/>
            <person name="de Brujin I."/>
            <person name="Lundin D."/>
            <person name="Andersson A."/>
            <person name="Bertilsson S."/>
            <person name="Dopson M."/>
        </authorList>
    </citation>
    <scope>NUCLEOTIDE SEQUENCE</scope>
    <source>
        <strain evidence="1">MM415B01568</strain>
    </source>
</reference>